<reference evidence="1 2" key="1">
    <citation type="journal article" date="2016" name="Nat. Commun.">
        <title>Thousands of microbial genomes shed light on interconnected biogeochemical processes in an aquifer system.</title>
        <authorList>
            <person name="Anantharaman K."/>
            <person name="Brown C.T."/>
            <person name="Hug L.A."/>
            <person name="Sharon I."/>
            <person name="Castelle C.J."/>
            <person name="Probst A.J."/>
            <person name="Thomas B.C."/>
            <person name="Singh A."/>
            <person name="Wilkins M.J."/>
            <person name="Karaoz U."/>
            <person name="Brodie E.L."/>
            <person name="Williams K.H."/>
            <person name="Hubbard S.S."/>
            <person name="Banfield J.F."/>
        </authorList>
    </citation>
    <scope>NUCLEOTIDE SEQUENCE [LARGE SCALE GENOMIC DNA]</scope>
</reference>
<sequence>MKKIDKQQENILGDIKYLTGVFRQLRIILPSFNITDKKVLPYGLKPHTRSISWLVEQVITQQTKYNKGKLKLDEVFFDLPDTCLHDCEIKSNKKVYYVNIKIHDLGKGENKNDIAAVEKLYMQYAANQQYDLLYVCFGVRFKNITIEFDPEYLVIFSPQFLPIYVNPRNDKIQAYYNHKPQYRSREQFLKLLRQNSKSIVL</sequence>
<evidence type="ECO:0008006" key="3">
    <source>
        <dbReference type="Google" id="ProtNLM"/>
    </source>
</evidence>
<dbReference type="EMBL" id="MFMZ01000020">
    <property type="protein sequence ID" value="OGG91170.1"/>
    <property type="molecule type" value="Genomic_DNA"/>
</dbReference>
<gene>
    <name evidence="1" type="ORF">A3H55_03285</name>
</gene>
<dbReference type="Proteomes" id="UP000177998">
    <property type="component" value="Unassembled WGS sequence"/>
</dbReference>
<comment type="caution">
    <text evidence="1">The sequence shown here is derived from an EMBL/GenBank/DDBJ whole genome shotgun (WGS) entry which is preliminary data.</text>
</comment>
<evidence type="ECO:0000313" key="2">
    <source>
        <dbReference type="Proteomes" id="UP000177998"/>
    </source>
</evidence>
<dbReference type="AlphaFoldDB" id="A0A1F6FZA7"/>
<dbReference type="STRING" id="1798564.A3H55_03285"/>
<proteinExistence type="predicted"/>
<protein>
    <recommendedName>
        <fullName evidence="3">Restriction endonuclease</fullName>
    </recommendedName>
</protein>
<accession>A0A1F6FZA7</accession>
<name>A0A1F6FZA7_9BACT</name>
<organism evidence="1 2">
    <name type="scientific">Candidatus Kuenenbacteria bacterium RIFCSPLOWO2_02_FULL_42_16</name>
    <dbReference type="NCBI Taxonomy" id="1798564"/>
    <lineage>
        <taxon>Bacteria</taxon>
        <taxon>Candidatus Kueneniibacteriota</taxon>
    </lineage>
</organism>
<evidence type="ECO:0000313" key="1">
    <source>
        <dbReference type="EMBL" id="OGG91170.1"/>
    </source>
</evidence>